<dbReference type="Gramene" id="TraesCS3B03G1223300.1">
    <property type="protein sequence ID" value="TraesCS3B03G1223300.1.CDS1"/>
    <property type="gene ID" value="TraesCS3B03G1223300"/>
</dbReference>
<dbReference type="PANTHER" id="PTHR32141:SF26">
    <property type="entry name" value="OS08G0328600 PROTEIN"/>
    <property type="match status" value="1"/>
</dbReference>
<evidence type="ECO:0000313" key="4">
    <source>
        <dbReference type="Proteomes" id="UP000019116"/>
    </source>
</evidence>
<reference evidence="3" key="2">
    <citation type="submission" date="2018-10" db="UniProtKB">
        <authorList>
            <consortium name="EnsemblPlants"/>
        </authorList>
    </citation>
    <scope>IDENTIFICATION</scope>
</reference>
<dbReference type="InterPro" id="IPR001810">
    <property type="entry name" value="F-box_dom"/>
</dbReference>
<feature type="domain" description="F-box" evidence="2">
    <location>
        <begin position="31"/>
        <end position="66"/>
    </location>
</feature>
<dbReference type="Proteomes" id="UP000019116">
    <property type="component" value="Chromosome 3B"/>
</dbReference>
<dbReference type="InterPro" id="IPR055302">
    <property type="entry name" value="F-box_dom-containing"/>
</dbReference>
<dbReference type="Gene3D" id="1.20.1280.50">
    <property type="match status" value="1"/>
</dbReference>
<dbReference type="SUPFAM" id="SSF81383">
    <property type="entry name" value="F-box domain"/>
    <property type="match status" value="1"/>
</dbReference>
<dbReference type="OrthoDB" id="670854at2759"/>
<dbReference type="SUPFAM" id="SSF52047">
    <property type="entry name" value="RNI-like"/>
    <property type="match status" value="1"/>
</dbReference>
<dbReference type="PANTHER" id="PTHR32141">
    <property type="match status" value="1"/>
</dbReference>
<name>A0A3B6G016_WHEAT</name>
<dbReference type="Pfam" id="PF00646">
    <property type="entry name" value="F-box"/>
    <property type="match status" value="1"/>
</dbReference>
<proteinExistence type="predicted"/>
<feature type="region of interest" description="Disordered" evidence="1">
    <location>
        <begin position="151"/>
        <end position="228"/>
    </location>
</feature>
<sequence>MYASVPESPNSMALTREVEIASPPTQTMVGPDRLSDLPDDLLLRILHYAPAKEAASTVALSRRWRSPLWCSSGAVNLETVVEEYVPRGWGYEDKREEFDEALFLSRRDAFVSAAEAALDAADVPITRLTLRFNFMGSYGYSVVKFLHYDRDESRPPDRGGSRSPDPEGSRSPDRDGSRSPDPEGSRSSDDESDDRDWSSDEEGSLSPDQDRSVSPDRDWSQPPDPDVLGKLLSHETVHRVEELRFVANECRCDMYAYDDDDKISSSSGSEGILSLSLYSLPSVALRVLELTGCNNFVTLLRAARLAFPWLQSLRLRHCTVQVDALQSLIDAAAVLTAVHIEFVMIEQLNNEMTLRCPTATLIVLKGCNWKENDNPWWVHNKPEEPMVIDAPRLRRFRYKGLLRPFSLSPQPLDLAQGDLHFVLRRGRDGKEVWCHNGEGPRRGELDLEVFWQFLQSFSTAKDLKLRLNALEHIAVLSKPMRLKLLPTFRCLERLELHGLHRPQGMTAAVAVANLLRSCPVLRDLRINLTLACHDQVYRSCERRFQRRKFRSDRDKSIHLVNCSRNSPNTYYDDTRCGEASEIPALSRCSFNCLQSTVKRVGLQFRLDDVNCFGVKLVKFFAENAMVLEEMCIDGGNEKLGEHMTRKVERWICNSSIKRKPGASSFVVVPIRR</sequence>
<organism evidence="3">
    <name type="scientific">Triticum aestivum</name>
    <name type="common">Wheat</name>
    <dbReference type="NCBI Taxonomy" id="4565"/>
    <lineage>
        <taxon>Eukaryota</taxon>
        <taxon>Viridiplantae</taxon>
        <taxon>Streptophyta</taxon>
        <taxon>Embryophyta</taxon>
        <taxon>Tracheophyta</taxon>
        <taxon>Spermatophyta</taxon>
        <taxon>Magnoliopsida</taxon>
        <taxon>Liliopsida</taxon>
        <taxon>Poales</taxon>
        <taxon>Poaceae</taxon>
        <taxon>BOP clade</taxon>
        <taxon>Pooideae</taxon>
        <taxon>Triticodae</taxon>
        <taxon>Triticeae</taxon>
        <taxon>Triticinae</taxon>
        <taxon>Triticum</taxon>
    </lineage>
</organism>
<dbReference type="Gramene" id="TraesCS3B02G495300.1">
    <property type="protein sequence ID" value="TraesCS3B02G495300.1.cds1"/>
    <property type="gene ID" value="TraesCS3B02G495300"/>
</dbReference>
<reference evidence="3" key="1">
    <citation type="submission" date="2018-08" db="EMBL/GenBank/DDBJ databases">
        <authorList>
            <person name="Rossello M."/>
        </authorList>
    </citation>
    <scope>NUCLEOTIDE SEQUENCE [LARGE SCALE GENOMIC DNA]</scope>
    <source>
        <strain evidence="3">cv. Chinese Spring</strain>
    </source>
</reference>
<dbReference type="InterPro" id="IPR055411">
    <property type="entry name" value="LRR_FXL15/At3g58940/PEG3-like"/>
</dbReference>
<dbReference type="EnsemblPlants" id="TraesCS3B02G495300.1">
    <property type="protein sequence ID" value="TraesCS3B02G495300.1.cds1"/>
    <property type="gene ID" value="TraesCS3B02G495300"/>
</dbReference>
<feature type="compositionally biased region" description="Basic and acidic residues" evidence="1">
    <location>
        <begin position="151"/>
        <end position="189"/>
    </location>
</feature>
<accession>A0A3B6G016</accession>
<feature type="compositionally biased region" description="Basic and acidic residues" evidence="1">
    <location>
        <begin position="208"/>
        <end position="219"/>
    </location>
</feature>
<evidence type="ECO:0000259" key="2">
    <source>
        <dbReference type="PROSITE" id="PS50181"/>
    </source>
</evidence>
<evidence type="ECO:0000313" key="3">
    <source>
        <dbReference type="EnsemblPlants" id="TraesCS3B02G495300.1.cds1"/>
    </source>
</evidence>
<dbReference type="PROSITE" id="PS50181">
    <property type="entry name" value="FBOX"/>
    <property type="match status" value="1"/>
</dbReference>
<keyword evidence="4" id="KW-1185">Reference proteome</keyword>
<feature type="compositionally biased region" description="Acidic residues" evidence="1">
    <location>
        <begin position="190"/>
        <end position="203"/>
    </location>
</feature>
<protein>
    <recommendedName>
        <fullName evidence="2">F-box domain-containing protein</fullName>
    </recommendedName>
</protein>
<evidence type="ECO:0000256" key="1">
    <source>
        <dbReference type="SAM" id="MobiDB-lite"/>
    </source>
</evidence>
<dbReference type="OMA" id="EEMCIDS"/>
<dbReference type="AlphaFoldDB" id="A0A3B6G016"/>
<dbReference type="InterPro" id="IPR036047">
    <property type="entry name" value="F-box-like_dom_sf"/>
</dbReference>
<dbReference type="Pfam" id="PF24758">
    <property type="entry name" value="LRR_At5g56370"/>
    <property type="match status" value="1"/>
</dbReference>